<gene>
    <name evidence="5" type="ORF">SRS1_14132</name>
</gene>
<dbReference type="Gene3D" id="1.20.1050.10">
    <property type="match status" value="1"/>
</dbReference>
<dbReference type="PANTHER" id="PTHR44051">
    <property type="entry name" value="GLUTATHIONE S-TRANSFERASE-RELATED"/>
    <property type="match status" value="1"/>
</dbReference>
<dbReference type="FunFam" id="1.20.1050.10:FF:000069">
    <property type="entry name" value="Putative elongation factor 1-gamma"/>
    <property type="match status" value="1"/>
</dbReference>
<dbReference type="InterPro" id="IPR040079">
    <property type="entry name" value="Glutathione_S-Trfase"/>
</dbReference>
<dbReference type="InterPro" id="IPR004046">
    <property type="entry name" value="GST_C"/>
</dbReference>
<dbReference type="GO" id="GO:0016740">
    <property type="term" value="F:transferase activity"/>
    <property type="evidence" value="ECO:0007669"/>
    <property type="project" value="UniProtKB-KW"/>
</dbReference>
<dbReference type="CDD" id="cd03046">
    <property type="entry name" value="GST_N_GTT1_like"/>
    <property type="match status" value="1"/>
</dbReference>
<organism evidence="5 6">
    <name type="scientific">Sporisorium reilianum f. sp. reilianum</name>
    <dbReference type="NCBI Taxonomy" id="72559"/>
    <lineage>
        <taxon>Eukaryota</taxon>
        <taxon>Fungi</taxon>
        <taxon>Dikarya</taxon>
        <taxon>Basidiomycota</taxon>
        <taxon>Ustilaginomycotina</taxon>
        <taxon>Ustilaginomycetes</taxon>
        <taxon>Ustilaginales</taxon>
        <taxon>Ustilaginaceae</taxon>
        <taxon>Sporisorium</taxon>
    </lineage>
</organism>
<evidence type="ECO:0000259" key="3">
    <source>
        <dbReference type="PROSITE" id="PS50404"/>
    </source>
</evidence>
<dbReference type="Pfam" id="PF00043">
    <property type="entry name" value="GST_C"/>
    <property type="match status" value="1"/>
</dbReference>
<dbReference type="InterPro" id="IPR036282">
    <property type="entry name" value="Glutathione-S-Trfase_C_sf"/>
</dbReference>
<dbReference type="PROSITE" id="PS50405">
    <property type="entry name" value="GST_CTER"/>
    <property type="match status" value="1"/>
</dbReference>
<dbReference type="Pfam" id="PF02798">
    <property type="entry name" value="GST_N"/>
    <property type="match status" value="1"/>
</dbReference>
<dbReference type="SUPFAM" id="SSF47616">
    <property type="entry name" value="GST C-terminal domain-like"/>
    <property type="match status" value="1"/>
</dbReference>
<dbReference type="InterPro" id="IPR004045">
    <property type="entry name" value="Glutathione_S-Trfase_N"/>
</dbReference>
<dbReference type="Gene3D" id="3.40.30.10">
    <property type="entry name" value="Glutaredoxin"/>
    <property type="match status" value="1"/>
</dbReference>
<dbReference type="Proteomes" id="UP000239563">
    <property type="component" value="Chromosome VII"/>
</dbReference>
<protein>
    <submittedName>
        <fullName evidence="5">Related to GTT1-glutathione S-transferase</fullName>
    </submittedName>
</protein>
<evidence type="ECO:0000313" key="6">
    <source>
        <dbReference type="Proteomes" id="UP000239563"/>
    </source>
</evidence>
<sequence>MSTSEERTLFYLENSRAFRCAWVLEELSLPYTLRTYARIDGKRAEPALKADSGNPLGKSPYLVDAGIRVPESTAIVCYLVERYGPQRGRLDLLGAAENWQERADVDAWVSFSEGMMMHSLAAVYPRWFADAASARGIEAKMAANVHNNLDRLEAALSGQYLVGGRLTIADIMCAFSAEYTLGMDVAVSSEGKTRDDWPKTVAWLKRLASLPSYQQALARGATHRFAITE</sequence>
<dbReference type="SFLD" id="SFLDS00019">
    <property type="entry name" value="Glutathione_Transferase_(cytos"/>
    <property type="match status" value="1"/>
</dbReference>
<dbReference type="PANTHER" id="PTHR44051:SF9">
    <property type="entry name" value="GLUTATHIONE S-TRANSFERASE 1"/>
    <property type="match status" value="1"/>
</dbReference>
<evidence type="ECO:0000256" key="2">
    <source>
        <dbReference type="RuleBase" id="RU003494"/>
    </source>
</evidence>
<dbReference type="AlphaFoldDB" id="A0A2N8UF08"/>
<dbReference type="SUPFAM" id="SSF52833">
    <property type="entry name" value="Thioredoxin-like"/>
    <property type="match status" value="1"/>
</dbReference>
<dbReference type="InterPro" id="IPR010987">
    <property type="entry name" value="Glutathione-S-Trfase_C-like"/>
</dbReference>
<dbReference type="SFLD" id="SFLDG00358">
    <property type="entry name" value="Main_(cytGST)"/>
    <property type="match status" value="1"/>
</dbReference>
<proteinExistence type="inferred from homology"/>
<evidence type="ECO:0000313" key="5">
    <source>
        <dbReference type="EMBL" id="SJX63312.1"/>
    </source>
</evidence>
<dbReference type="EMBL" id="LT795060">
    <property type="protein sequence ID" value="SJX63312.1"/>
    <property type="molecule type" value="Genomic_DNA"/>
</dbReference>
<accession>A0A2N8UF08</accession>
<evidence type="ECO:0000259" key="4">
    <source>
        <dbReference type="PROSITE" id="PS50405"/>
    </source>
</evidence>
<comment type="similarity">
    <text evidence="1 2">Belongs to the GST superfamily.</text>
</comment>
<reference evidence="5 6" key="1">
    <citation type="submission" date="2017-02" db="EMBL/GenBank/DDBJ databases">
        <authorList>
            <person name="Peterson S.W."/>
        </authorList>
    </citation>
    <scope>NUCLEOTIDE SEQUENCE [LARGE SCALE GENOMIC DNA]</scope>
    <source>
        <strain evidence="5 6">SRS1_H2-8</strain>
    </source>
</reference>
<dbReference type="InterPro" id="IPR036249">
    <property type="entry name" value="Thioredoxin-like_sf"/>
</dbReference>
<name>A0A2N8UF08_9BASI</name>
<feature type="domain" description="GST C-terminal" evidence="4">
    <location>
        <begin position="98"/>
        <end position="229"/>
    </location>
</feature>
<evidence type="ECO:0000256" key="1">
    <source>
        <dbReference type="ARBA" id="ARBA00007409"/>
    </source>
</evidence>
<dbReference type="PROSITE" id="PS50404">
    <property type="entry name" value="GST_NTER"/>
    <property type="match status" value="1"/>
</dbReference>
<feature type="domain" description="GST N-terminal" evidence="3">
    <location>
        <begin position="4"/>
        <end position="87"/>
    </location>
</feature>
<keyword evidence="5" id="KW-0808">Transferase</keyword>